<gene>
    <name evidence="5" type="ORF">Q9295_04570</name>
</gene>
<dbReference type="PANTHER" id="PTHR38340:SF1">
    <property type="entry name" value="S-LAYER PROTEIN"/>
    <property type="match status" value="1"/>
</dbReference>
<evidence type="ECO:0000256" key="1">
    <source>
        <dbReference type="ARBA" id="ARBA00004613"/>
    </source>
</evidence>
<dbReference type="Pfam" id="PF00353">
    <property type="entry name" value="HemolysinCabind"/>
    <property type="match status" value="6"/>
</dbReference>
<dbReference type="PRINTS" id="PR00313">
    <property type="entry name" value="CABNDNGRPT"/>
</dbReference>
<evidence type="ECO:0000256" key="2">
    <source>
        <dbReference type="ARBA" id="ARBA00022525"/>
    </source>
</evidence>
<dbReference type="EMBL" id="JAVDBT010000003">
    <property type="protein sequence ID" value="MDQ2065636.1"/>
    <property type="molecule type" value="Genomic_DNA"/>
</dbReference>
<dbReference type="Proteomes" id="UP001239680">
    <property type="component" value="Unassembled WGS sequence"/>
</dbReference>
<dbReference type="PANTHER" id="PTHR38340">
    <property type="entry name" value="S-LAYER PROTEIN"/>
    <property type="match status" value="1"/>
</dbReference>
<reference evidence="5 6" key="1">
    <citation type="submission" date="2023-08" db="EMBL/GenBank/DDBJ databases">
        <title>Characterization of two Paracoccaceae strains isolated from Phycosphere and proposal of Xinfangfangia lacusdiani sp. nov.</title>
        <authorList>
            <person name="Deng Y."/>
            <person name="Zhang Y.Q."/>
        </authorList>
    </citation>
    <scope>NUCLEOTIDE SEQUENCE [LARGE SCALE GENOMIC DNA]</scope>
    <source>
        <strain evidence="5 6">CPCC 101601</strain>
    </source>
</reference>
<sequence>MPLTFNWISLGVGPIIDPTEGNYKVENAAALLNTPFGSTAAPLYNSVMQATMFDNGGDLGVLDTDNTASNDQFSTTVNGVTTTYTFDALVSYNATITYANGTTAQITAIVVQATNGALFLAPEILNNADHAAMQASPIVSLTLTSIDSDDMNNLGADRLVAGFKNGWVDGTANGDLINSTFNEGAANGGDRVDANDGFSLSDPNADQIRAGAGNDTVFAGLGNDLVYGGTGNDNLSGEAGDDTLWGEAGVDRLFGGAGNDVLYGGIGNDSLDGGDGNDSLYGGDDVDQLYGGGGNDLLEGGGGNDLLFGGLGNDRLFGGAGNDSLDSGDGNDSLEGGEGDDTINFGAGDDTVYGGAGNDLIDDVSGALSAGNDLIYGGTGNDTIWSGLGNDVLHGDAGNDQLSGEDGDDTIYGGADHDYIAGGVGNDVLYGGSGNDTLYGEAGRDVFYGGPGGALIYGGADEDTIYGGVGDTVHGGGTGADMDVLDLSGWSTRLKVHLDPANAENGYVDFFDASGALLGKLTFTDIEKIVPCFTPGTRILTDCGSRAVEDLAAGDLVMTRDHGLQPITWVGRKSLSLAQLIESPALRPVVIPAHAFGPGQPARQMRVSPQHRILLQGARAEMLFGDEEVLVAALHLCGHAGITQELGRGVDYIHVMCARHEILRSDGIWTESFQPAASMLDAMEEGPRQELAILFPELLQDGTAFPAARITLKAHEARVLIGA</sequence>
<accession>A0ABU0VV61</accession>
<keyword evidence="2" id="KW-0964">Secreted</keyword>
<dbReference type="SUPFAM" id="SSF51120">
    <property type="entry name" value="beta-Roll"/>
    <property type="match status" value="3"/>
</dbReference>
<evidence type="ECO:0000313" key="5">
    <source>
        <dbReference type="EMBL" id="MDQ2065636.1"/>
    </source>
</evidence>
<feature type="compositionally biased region" description="Low complexity" evidence="3">
    <location>
        <begin position="322"/>
        <end position="334"/>
    </location>
</feature>
<proteinExistence type="predicted"/>
<organism evidence="5 6">
    <name type="scientific">Pseudogemmobacter lacusdianii</name>
    <dbReference type="NCBI Taxonomy" id="3069608"/>
    <lineage>
        <taxon>Bacteria</taxon>
        <taxon>Pseudomonadati</taxon>
        <taxon>Pseudomonadota</taxon>
        <taxon>Alphaproteobacteria</taxon>
        <taxon>Rhodobacterales</taxon>
        <taxon>Paracoccaceae</taxon>
        <taxon>Pseudogemmobacter</taxon>
    </lineage>
</organism>
<feature type="region of interest" description="Disordered" evidence="3">
    <location>
        <begin position="322"/>
        <end position="341"/>
    </location>
</feature>
<dbReference type="InterPro" id="IPR050557">
    <property type="entry name" value="RTX_toxin/Mannuronan_C5-epim"/>
</dbReference>
<dbReference type="InterPro" id="IPR018511">
    <property type="entry name" value="Hemolysin-typ_Ca-bd_CS"/>
</dbReference>
<comment type="subcellular location">
    <subcellularLocation>
        <location evidence="1">Secreted</location>
    </subcellularLocation>
</comment>
<dbReference type="PROSITE" id="PS00330">
    <property type="entry name" value="HEMOLYSIN_CALCIUM"/>
    <property type="match status" value="3"/>
</dbReference>
<name>A0ABU0VV61_9RHOB</name>
<dbReference type="RefSeq" id="WP_306679322.1">
    <property type="nucleotide sequence ID" value="NZ_JAVDBT010000003.1"/>
</dbReference>
<keyword evidence="6" id="KW-1185">Reference proteome</keyword>
<dbReference type="Gene3D" id="2.170.16.10">
    <property type="entry name" value="Hedgehog/Intein (Hint) domain"/>
    <property type="match status" value="1"/>
</dbReference>
<protein>
    <submittedName>
        <fullName evidence="5">Hint domain-containing protein</fullName>
    </submittedName>
</protein>
<dbReference type="InterPro" id="IPR011049">
    <property type="entry name" value="Serralysin-like_metalloprot_C"/>
</dbReference>
<dbReference type="InterPro" id="IPR028992">
    <property type="entry name" value="Hedgehog/Intein_dom"/>
</dbReference>
<evidence type="ECO:0000313" key="6">
    <source>
        <dbReference type="Proteomes" id="UP001239680"/>
    </source>
</evidence>
<dbReference type="Pfam" id="PF13403">
    <property type="entry name" value="Hint_2"/>
    <property type="match status" value="1"/>
</dbReference>
<dbReference type="InterPro" id="IPR036844">
    <property type="entry name" value="Hint_dom_sf"/>
</dbReference>
<dbReference type="InterPro" id="IPR001343">
    <property type="entry name" value="Hemolysn_Ca-bd"/>
</dbReference>
<evidence type="ECO:0000256" key="3">
    <source>
        <dbReference type="SAM" id="MobiDB-lite"/>
    </source>
</evidence>
<evidence type="ECO:0000259" key="4">
    <source>
        <dbReference type="Pfam" id="PF13403"/>
    </source>
</evidence>
<dbReference type="Gene3D" id="2.150.10.10">
    <property type="entry name" value="Serralysin-like metalloprotease, C-terminal"/>
    <property type="match status" value="3"/>
</dbReference>
<dbReference type="SUPFAM" id="SSF51294">
    <property type="entry name" value="Hedgehog/intein (Hint) domain"/>
    <property type="match status" value="1"/>
</dbReference>
<feature type="domain" description="Hedgehog/Intein (Hint)" evidence="4">
    <location>
        <begin position="531"/>
        <end position="676"/>
    </location>
</feature>
<comment type="caution">
    <text evidence="5">The sequence shown here is derived from an EMBL/GenBank/DDBJ whole genome shotgun (WGS) entry which is preliminary data.</text>
</comment>